<sequence>MTPLELAHSWPQGGHYPHACFRHAIPEAGHATLAILPCGLDRAHPHDHAQLLSSVAASGGAVVSLYRPGTAASGATLKASARLLAEQIAVLVPDPAATLALL</sequence>
<name>A0ABU7FME8_9ACTN</name>
<dbReference type="RefSeq" id="WP_329509416.1">
    <property type="nucleotide sequence ID" value="NZ_BAAAYZ010000063.1"/>
</dbReference>
<dbReference type="Proteomes" id="UP001333996">
    <property type="component" value="Unassembled WGS sequence"/>
</dbReference>
<evidence type="ECO:0000313" key="3">
    <source>
        <dbReference type="Proteomes" id="UP001333996"/>
    </source>
</evidence>
<dbReference type="InterPro" id="IPR057666">
    <property type="entry name" value="DrpA_SLOG"/>
</dbReference>
<evidence type="ECO:0000313" key="2">
    <source>
        <dbReference type="EMBL" id="MED7824993.1"/>
    </source>
</evidence>
<feature type="domain" description="Smf/DprA SLOG" evidence="1">
    <location>
        <begin position="22"/>
        <end position="81"/>
    </location>
</feature>
<comment type="caution">
    <text evidence="2">The sequence shown here is derived from an EMBL/GenBank/DDBJ whole genome shotgun (WGS) entry which is preliminary data.</text>
</comment>
<gene>
    <name evidence="2" type="ORF">VXC91_24125</name>
</gene>
<accession>A0ABU7FME8</accession>
<protein>
    <recommendedName>
        <fullName evidence="1">Smf/DprA SLOG domain-containing protein</fullName>
    </recommendedName>
</protein>
<keyword evidence="3" id="KW-1185">Reference proteome</keyword>
<dbReference type="EMBL" id="JAYWVC010000091">
    <property type="protein sequence ID" value="MED7824993.1"/>
    <property type="molecule type" value="Genomic_DNA"/>
</dbReference>
<proteinExistence type="predicted"/>
<evidence type="ECO:0000259" key="1">
    <source>
        <dbReference type="Pfam" id="PF02481"/>
    </source>
</evidence>
<reference evidence="2" key="1">
    <citation type="submission" date="2024-01" db="EMBL/GenBank/DDBJ databases">
        <title>First draft genome sequence data of TA4-1, the type strain of Gram-positive actinobacterium Streptomyces chiangmaiensis.</title>
        <authorList>
            <person name="Yasawong M."/>
            <person name="Nantapong N."/>
        </authorList>
    </citation>
    <scope>NUCLEOTIDE SEQUENCE</scope>
    <source>
        <strain evidence="2">TA4-1</strain>
    </source>
</reference>
<organism evidence="2 3">
    <name type="scientific">Streptomyces chiangmaiensis</name>
    <dbReference type="NCBI Taxonomy" id="766497"/>
    <lineage>
        <taxon>Bacteria</taxon>
        <taxon>Bacillati</taxon>
        <taxon>Actinomycetota</taxon>
        <taxon>Actinomycetes</taxon>
        <taxon>Kitasatosporales</taxon>
        <taxon>Streptomycetaceae</taxon>
        <taxon>Streptomyces</taxon>
    </lineage>
</organism>
<dbReference type="Pfam" id="PF02481">
    <property type="entry name" value="DNA_processg_A"/>
    <property type="match status" value="1"/>
</dbReference>
<dbReference type="Gene3D" id="3.40.50.450">
    <property type="match status" value="1"/>
</dbReference>